<dbReference type="AlphaFoldDB" id="A0A840IRD2"/>
<feature type="region of interest" description="Disordered" evidence="1">
    <location>
        <begin position="21"/>
        <end position="73"/>
    </location>
</feature>
<accession>A0A840IRD2</accession>
<gene>
    <name evidence="2" type="ORF">BJY18_002606</name>
</gene>
<comment type="caution">
    <text evidence="2">The sequence shown here is derived from an EMBL/GenBank/DDBJ whole genome shotgun (WGS) entry which is preliminary data.</text>
</comment>
<evidence type="ECO:0000313" key="2">
    <source>
        <dbReference type="EMBL" id="MBB4685121.1"/>
    </source>
</evidence>
<dbReference type="RefSeq" id="WP_184780190.1">
    <property type="nucleotide sequence ID" value="NZ_JACHMG010000001.1"/>
</dbReference>
<dbReference type="Proteomes" id="UP000581769">
    <property type="component" value="Unassembled WGS sequence"/>
</dbReference>
<proteinExistence type="predicted"/>
<sequence>MSADEPGRDRARVVAIAVGGAGPADYLPGGELTVGLAGTRTEHQLDPAPGDRPQPGRMHGPLSPRHRTGAGTG</sequence>
<reference evidence="2 3" key="1">
    <citation type="submission" date="2020-08" db="EMBL/GenBank/DDBJ databases">
        <title>Sequencing the genomes of 1000 actinobacteria strains.</title>
        <authorList>
            <person name="Klenk H.-P."/>
        </authorList>
    </citation>
    <scope>NUCLEOTIDE SEQUENCE [LARGE SCALE GENOMIC DNA]</scope>
    <source>
        <strain evidence="2 3">DSM 45859</strain>
    </source>
</reference>
<evidence type="ECO:0000256" key="1">
    <source>
        <dbReference type="SAM" id="MobiDB-lite"/>
    </source>
</evidence>
<organism evidence="2 3">
    <name type="scientific">Amycolatopsis jiangsuensis</name>
    <dbReference type="NCBI Taxonomy" id="1181879"/>
    <lineage>
        <taxon>Bacteria</taxon>
        <taxon>Bacillati</taxon>
        <taxon>Actinomycetota</taxon>
        <taxon>Actinomycetes</taxon>
        <taxon>Pseudonocardiales</taxon>
        <taxon>Pseudonocardiaceae</taxon>
        <taxon>Amycolatopsis</taxon>
    </lineage>
</organism>
<protein>
    <submittedName>
        <fullName evidence="2">Uncharacterized protein</fullName>
    </submittedName>
</protein>
<dbReference type="EMBL" id="JACHMG010000001">
    <property type="protein sequence ID" value="MBB4685121.1"/>
    <property type="molecule type" value="Genomic_DNA"/>
</dbReference>
<name>A0A840IRD2_9PSEU</name>
<evidence type="ECO:0000313" key="3">
    <source>
        <dbReference type="Proteomes" id="UP000581769"/>
    </source>
</evidence>
<keyword evidence="3" id="KW-1185">Reference proteome</keyword>
<feature type="compositionally biased region" description="Basic residues" evidence="1">
    <location>
        <begin position="64"/>
        <end position="73"/>
    </location>
</feature>